<dbReference type="EMBL" id="CP000804">
    <property type="protein sequence ID" value="ABU58929.1"/>
    <property type="molecule type" value="Genomic_DNA"/>
</dbReference>
<dbReference type="Pfam" id="PF01425">
    <property type="entry name" value="Amidase"/>
    <property type="match status" value="1"/>
</dbReference>
<dbReference type="InterPro" id="IPR023631">
    <property type="entry name" value="Amidase_dom"/>
</dbReference>
<gene>
    <name evidence="2" type="ordered locus">Rcas_2860</name>
</gene>
<dbReference type="GO" id="GO:0004040">
    <property type="term" value="F:amidase activity"/>
    <property type="evidence" value="ECO:0007669"/>
    <property type="project" value="UniProtKB-EC"/>
</dbReference>
<name>A7NN00_ROSCS</name>
<evidence type="ECO:0000313" key="3">
    <source>
        <dbReference type="Proteomes" id="UP000000263"/>
    </source>
</evidence>
<dbReference type="InterPro" id="IPR000120">
    <property type="entry name" value="Amidase"/>
</dbReference>
<dbReference type="Gene3D" id="3.90.1300.10">
    <property type="entry name" value="Amidase signature (AS) domain"/>
    <property type="match status" value="1"/>
</dbReference>
<dbReference type="eggNOG" id="COG0154">
    <property type="taxonomic scope" value="Bacteria"/>
</dbReference>
<feature type="domain" description="Amidase" evidence="1">
    <location>
        <begin position="28"/>
        <end position="452"/>
    </location>
</feature>
<keyword evidence="3" id="KW-1185">Reference proteome</keyword>
<protein>
    <submittedName>
        <fullName evidence="2">Amidase</fullName>
        <ecNumber evidence="2">3.5.1.4</ecNumber>
    </submittedName>
</protein>
<keyword evidence="2" id="KW-0378">Hydrolase</keyword>
<evidence type="ECO:0000313" key="2">
    <source>
        <dbReference type="EMBL" id="ABU58929.1"/>
    </source>
</evidence>
<dbReference type="OrthoDB" id="9811471at2"/>
<accession>A7NN00</accession>
<dbReference type="HOGENOM" id="CLU_009600_0_4_0"/>
<evidence type="ECO:0000259" key="1">
    <source>
        <dbReference type="Pfam" id="PF01425"/>
    </source>
</evidence>
<dbReference type="PROSITE" id="PS00571">
    <property type="entry name" value="AMIDASES"/>
    <property type="match status" value="1"/>
</dbReference>
<dbReference type="PANTHER" id="PTHR11895">
    <property type="entry name" value="TRANSAMIDASE"/>
    <property type="match status" value="1"/>
</dbReference>
<dbReference type="AlphaFoldDB" id="A7NN00"/>
<sequence length="477" mass="52211">MTDLHNLCFLTAVELMQRIRTHEVSCVEVMEAHLRQIERTNPQVNAIITLLPEQALERARAADTALHRGDEVGPLHGLPVAHKDLVQTKGVRTTFGSPIYADFVPDVDDLIVIRLRKAGAIMIGKTNTPEFGAGSQTFNPIFGATRNPYDLSKTCGGSSGGAAVALACGMIPIADGSDTGGSLRNPASFCNVVGFRPSPGRVPSCSDRAAWQTLSVLGPMARTVADTALMLSAIAGPHPCSPIALQKPGAHFRQPLERDFRGVRVAWSRTLGGLPVDPQVTAVLEEARPALEAIGCIVEEVEPDFSGADEAFRVWRAWSYEQSLGELADTHRDRLKETILGEIERGRALTGPQIGYAERLRTALYHRMRRFMKTYEFLALPTVQVPPFPVEQPYVTEISGVPMETYIDWMRSCYFISITSLPAISVPAGFTRDGLPVGLQLVGRYRNDFGVLQLAHAFEQATGHWRRRPPIVEMGHG</sequence>
<dbReference type="SUPFAM" id="SSF75304">
    <property type="entry name" value="Amidase signature (AS) enzymes"/>
    <property type="match status" value="1"/>
</dbReference>
<dbReference type="InterPro" id="IPR020556">
    <property type="entry name" value="Amidase_CS"/>
</dbReference>
<dbReference type="RefSeq" id="WP_012121353.1">
    <property type="nucleotide sequence ID" value="NC_009767.1"/>
</dbReference>
<dbReference type="Proteomes" id="UP000000263">
    <property type="component" value="Chromosome"/>
</dbReference>
<dbReference type="STRING" id="383372.Rcas_2860"/>
<dbReference type="KEGG" id="rca:Rcas_2860"/>
<proteinExistence type="predicted"/>
<dbReference type="EC" id="3.5.1.4" evidence="2"/>
<dbReference type="InterPro" id="IPR036928">
    <property type="entry name" value="AS_sf"/>
</dbReference>
<organism evidence="2 3">
    <name type="scientific">Roseiflexus castenholzii (strain DSM 13941 / HLO8)</name>
    <dbReference type="NCBI Taxonomy" id="383372"/>
    <lineage>
        <taxon>Bacteria</taxon>
        <taxon>Bacillati</taxon>
        <taxon>Chloroflexota</taxon>
        <taxon>Chloroflexia</taxon>
        <taxon>Chloroflexales</taxon>
        <taxon>Roseiflexineae</taxon>
        <taxon>Roseiflexaceae</taxon>
        <taxon>Roseiflexus</taxon>
    </lineage>
</organism>
<dbReference type="NCBIfam" id="NF005686">
    <property type="entry name" value="PRK07486.1"/>
    <property type="match status" value="1"/>
</dbReference>
<dbReference type="PANTHER" id="PTHR11895:SF76">
    <property type="entry name" value="INDOLEACETAMIDE HYDROLASE"/>
    <property type="match status" value="1"/>
</dbReference>
<reference evidence="2 3" key="1">
    <citation type="submission" date="2007-08" db="EMBL/GenBank/DDBJ databases">
        <title>Complete sequence of Roseiflexus castenholzii DSM 13941.</title>
        <authorList>
            <consortium name="US DOE Joint Genome Institute"/>
            <person name="Copeland A."/>
            <person name="Lucas S."/>
            <person name="Lapidus A."/>
            <person name="Barry K."/>
            <person name="Glavina del Rio T."/>
            <person name="Dalin E."/>
            <person name="Tice H."/>
            <person name="Pitluck S."/>
            <person name="Thompson L.S."/>
            <person name="Brettin T."/>
            <person name="Bruce D."/>
            <person name="Detter J.C."/>
            <person name="Han C."/>
            <person name="Tapia R."/>
            <person name="Schmutz J."/>
            <person name="Larimer F."/>
            <person name="Land M."/>
            <person name="Hauser L."/>
            <person name="Kyrpides N."/>
            <person name="Mikhailova N."/>
            <person name="Bryant D.A."/>
            <person name="Hanada S."/>
            <person name="Tsukatani Y."/>
            <person name="Richardson P."/>
        </authorList>
    </citation>
    <scope>NUCLEOTIDE SEQUENCE [LARGE SCALE GENOMIC DNA]</scope>
    <source>
        <strain evidence="3">DSM 13941 / HLO8</strain>
    </source>
</reference>